<keyword evidence="6 8" id="KW-1133">Transmembrane helix</keyword>
<accession>A0A7W3LI39</accession>
<dbReference type="PANTHER" id="PTHR33908:SF11">
    <property type="entry name" value="MEMBRANE PROTEIN"/>
    <property type="match status" value="1"/>
</dbReference>
<feature type="transmembrane region" description="Helical" evidence="8">
    <location>
        <begin position="447"/>
        <end position="466"/>
    </location>
</feature>
<dbReference type="GO" id="GO:0005886">
    <property type="term" value="C:plasma membrane"/>
    <property type="evidence" value="ECO:0007669"/>
    <property type="project" value="UniProtKB-SubCell"/>
</dbReference>
<proteinExistence type="predicted"/>
<keyword evidence="2" id="KW-1003">Cell membrane</keyword>
<evidence type="ECO:0000313" key="9">
    <source>
        <dbReference type="EMBL" id="MBA8948562.1"/>
    </source>
</evidence>
<feature type="transmembrane region" description="Helical" evidence="8">
    <location>
        <begin position="371"/>
        <end position="391"/>
    </location>
</feature>
<reference evidence="9 10" key="1">
    <citation type="submission" date="2020-08" db="EMBL/GenBank/DDBJ databases">
        <title>Genomic Encyclopedia of Type Strains, Phase IV (KMG-IV): sequencing the most valuable type-strain genomes for metagenomic binning, comparative biology and taxonomic classification.</title>
        <authorList>
            <person name="Goeker M."/>
        </authorList>
    </citation>
    <scope>NUCLEOTIDE SEQUENCE [LARGE SCALE GENOMIC DNA]</scope>
    <source>
        <strain evidence="9 10">DSM 44197</strain>
    </source>
</reference>
<comment type="caution">
    <text evidence="9">The sequence shown here is derived from an EMBL/GenBank/DDBJ whole genome shotgun (WGS) entry which is preliminary data.</text>
</comment>
<feature type="transmembrane region" description="Helical" evidence="8">
    <location>
        <begin position="222"/>
        <end position="240"/>
    </location>
</feature>
<keyword evidence="10" id="KW-1185">Reference proteome</keyword>
<evidence type="ECO:0000256" key="3">
    <source>
        <dbReference type="ARBA" id="ARBA00022676"/>
    </source>
</evidence>
<feature type="transmembrane region" description="Helical" evidence="8">
    <location>
        <begin position="135"/>
        <end position="155"/>
    </location>
</feature>
<dbReference type="RefSeq" id="WP_182841179.1">
    <property type="nucleotide sequence ID" value="NZ_BAAALP010000030.1"/>
</dbReference>
<evidence type="ECO:0000256" key="7">
    <source>
        <dbReference type="ARBA" id="ARBA00023136"/>
    </source>
</evidence>
<dbReference type="EMBL" id="JACJIA010000001">
    <property type="protein sequence ID" value="MBA8948562.1"/>
    <property type="molecule type" value="Genomic_DNA"/>
</dbReference>
<feature type="transmembrane region" description="Helical" evidence="8">
    <location>
        <begin position="422"/>
        <end position="440"/>
    </location>
</feature>
<evidence type="ECO:0000256" key="1">
    <source>
        <dbReference type="ARBA" id="ARBA00004651"/>
    </source>
</evidence>
<keyword evidence="3" id="KW-0328">Glycosyltransferase</keyword>
<gene>
    <name evidence="9" type="ORF">HNR61_000160</name>
</gene>
<feature type="transmembrane region" description="Helical" evidence="8">
    <location>
        <begin position="346"/>
        <end position="366"/>
    </location>
</feature>
<evidence type="ECO:0000256" key="8">
    <source>
        <dbReference type="SAM" id="Phobius"/>
    </source>
</evidence>
<evidence type="ECO:0000256" key="2">
    <source>
        <dbReference type="ARBA" id="ARBA00022475"/>
    </source>
</evidence>
<evidence type="ECO:0000313" key="10">
    <source>
        <dbReference type="Proteomes" id="UP000572680"/>
    </source>
</evidence>
<feature type="transmembrane region" description="Helical" evidence="8">
    <location>
        <begin position="24"/>
        <end position="42"/>
    </location>
</feature>
<keyword evidence="4" id="KW-0808">Transferase</keyword>
<organism evidence="9 10">
    <name type="scientific">Actinomadura namibiensis</name>
    <dbReference type="NCBI Taxonomy" id="182080"/>
    <lineage>
        <taxon>Bacteria</taxon>
        <taxon>Bacillati</taxon>
        <taxon>Actinomycetota</taxon>
        <taxon>Actinomycetes</taxon>
        <taxon>Streptosporangiales</taxon>
        <taxon>Thermomonosporaceae</taxon>
        <taxon>Actinomadura</taxon>
    </lineage>
</organism>
<keyword evidence="7 8" id="KW-0472">Membrane</keyword>
<name>A0A7W3LI39_ACTNM</name>
<feature type="transmembrane region" description="Helical" evidence="8">
    <location>
        <begin position="281"/>
        <end position="303"/>
    </location>
</feature>
<dbReference type="InterPro" id="IPR050297">
    <property type="entry name" value="LipidA_mod_glycosyltrf_83"/>
</dbReference>
<sequence>MADAPPSALPEAPPELRRRARDRLSWALLIGWLAQVAVRVLLTSGRPRPRLYPDEAGYLLAARWLLGGPGADLSGSRFYQGGYALLVAPAQALGEDPTSMYRLVIVINAVFGALAFPLGHLLLRRCGIARRHALLLSWCAALVPAATLWGTMALADTVLPVVLLGWLLAVDRLVCRGGVAAGCVASLTAAFAEAAHARGRVVLAVHVLVLAGCLSRRERRRPALVALAVTVVAASAALFLNDRLYRSLYPGGSLDTAGDLLKRLTSLDGHGWALSGAVGQLWAMFAGTWLLAAVGTVAVVSRLPRRSGASPEDRVMAVVLLTVTSGIAYASSAALPDEHRVGNFAYGRYLACVALVYTLVGIAVLVRRGRVVPAVSAAIALFAVSAVWVAVHGGERLRTYEYMPIDFPEIGLLSLDWTELHLTRASVVAVVLLAALSGAARLGVPALAAALLTVGLVALLLLTMLITRTGHHVPALAGAPTGGVAVADPLYGNADDDSLVRTRVALYAWWTEIERFDPRHGPPRPGVCTAVVAWDHRSPPASSWPRGPRGWRVATARIGPLGWAVWTDPSCPRQPPE</sequence>
<comment type="subcellular location">
    <subcellularLocation>
        <location evidence="1">Cell membrane</location>
        <topology evidence="1">Multi-pass membrane protein</topology>
    </subcellularLocation>
</comment>
<dbReference type="PANTHER" id="PTHR33908">
    <property type="entry name" value="MANNOSYLTRANSFERASE YKCB-RELATED"/>
    <property type="match status" value="1"/>
</dbReference>
<evidence type="ECO:0000256" key="4">
    <source>
        <dbReference type="ARBA" id="ARBA00022679"/>
    </source>
</evidence>
<keyword evidence="5 8" id="KW-0812">Transmembrane</keyword>
<dbReference type="Proteomes" id="UP000572680">
    <property type="component" value="Unassembled WGS sequence"/>
</dbReference>
<protein>
    <submittedName>
        <fullName evidence="9">Uncharacterized protein</fullName>
    </submittedName>
</protein>
<evidence type="ECO:0000256" key="5">
    <source>
        <dbReference type="ARBA" id="ARBA00022692"/>
    </source>
</evidence>
<feature type="transmembrane region" description="Helical" evidence="8">
    <location>
        <begin position="315"/>
        <end position="334"/>
    </location>
</feature>
<dbReference type="GO" id="GO:0016763">
    <property type="term" value="F:pentosyltransferase activity"/>
    <property type="evidence" value="ECO:0007669"/>
    <property type="project" value="TreeGrafter"/>
</dbReference>
<dbReference type="AlphaFoldDB" id="A0A7W3LI39"/>
<feature type="transmembrane region" description="Helical" evidence="8">
    <location>
        <begin position="103"/>
        <end position="123"/>
    </location>
</feature>
<dbReference type="GO" id="GO:0009103">
    <property type="term" value="P:lipopolysaccharide biosynthetic process"/>
    <property type="evidence" value="ECO:0007669"/>
    <property type="project" value="UniProtKB-ARBA"/>
</dbReference>
<evidence type="ECO:0000256" key="6">
    <source>
        <dbReference type="ARBA" id="ARBA00022989"/>
    </source>
</evidence>